<dbReference type="InterPro" id="IPR004255">
    <property type="entry name" value="O-acyltransferase_WSD1_N"/>
</dbReference>
<evidence type="ECO:0000256" key="5">
    <source>
        <dbReference type="ARBA" id="ARBA00022679"/>
    </source>
</evidence>
<comment type="catalytic activity">
    <reaction evidence="10">
        <text>an acyl-CoA + a 1,2-diacyl-sn-glycerol = a triacyl-sn-glycerol + CoA</text>
        <dbReference type="Rhea" id="RHEA:10868"/>
        <dbReference type="ChEBI" id="CHEBI:17815"/>
        <dbReference type="ChEBI" id="CHEBI:57287"/>
        <dbReference type="ChEBI" id="CHEBI:58342"/>
        <dbReference type="ChEBI" id="CHEBI:64615"/>
        <dbReference type="EC" id="2.3.1.20"/>
    </reaction>
</comment>
<dbReference type="AlphaFoldDB" id="A0AAN8WDU3"/>
<dbReference type="GO" id="GO:0019432">
    <property type="term" value="P:triglyceride biosynthetic process"/>
    <property type="evidence" value="ECO:0007669"/>
    <property type="project" value="TreeGrafter"/>
</dbReference>
<feature type="transmembrane region" description="Helical" evidence="11">
    <location>
        <begin position="184"/>
        <end position="203"/>
    </location>
</feature>
<dbReference type="EMBL" id="JBAMMX010000002">
    <property type="protein sequence ID" value="KAK6946091.1"/>
    <property type="molecule type" value="Genomic_DNA"/>
</dbReference>
<dbReference type="Pfam" id="PF03007">
    <property type="entry name" value="WS_DGAT_cat"/>
    <property type="match status" value="1"/>
</dbReference>
<evidence type="ECO:0000313" key="15">
    <source>
        <dbReference type="Proteomes" id="UP001370490"/>
    </source>
</evidence>
<comment type="subcellular location">
    <subcellularLocation>
        <location evidence="1">Cell membrane</location>
        <topology evidence="1">Single-pass membrane protein</topology>
    </subcellularLocation>
    <subcellularLocation>
        <location evidence="2">Endoplasmic reticulum membrane</location>
    </subcellularLocation>
</comment>
<comment type="catalytic activity">
    <reaction evidence="9">
        <text>a long chain fatty alcohol + a fatty acyl-CoA = a long-chain alcohol wax ester + CoA</text>
        <dbReference type="Rhea" id="RHEA:38443"/>
        <dbReference type="ChEBI" id="CHEBI:17135"/>
        <dbReference type="ChEBI" id="CHEBI:57287"/>
        <dbReference type="ChEBI" id="CHEBI:77636"/>
        <dbReference type="ChEBI" id="CHEBI:235323"/>
        <dbReference type="EC" id="2.3.1.75"/>
    </reaction>
</comment>
<comment type="pathway">
    <text evidence="4">Lipid metabolism.</text>
</comment>
<evidence type="ECO:0000256" key="9">
    <source>
        <dbReference type="ARBA" id="ARBA00047604"/>
    </source>
</evidence>
<comment type="caution">
    <text evidence="14">The sequence shown here is derived from an EMBL/GenBank/DDBJ whole genome shotgun (WGS) entry which is preliminary data.</text>
</comment>
<comment type="pathway">
    <text evidence="3">Glycerolipid metabolism; triacylglycerol biosynthesis.</text>
</comment>
<name>A0AAN8WDU3_9MAGN</name>
<evidence type="ECO:0000313" key="14">
    <source>
        <dbReference type="EMBL" id="KAK6946091.1"/>
    </source>
</evidence>
<dbReference type="InterPro" id="IPR045034">
    <property type="entry name" value="O-acyltransferase_WSD1-like"/>
</dbReference>
<sequence length="443" mass="50056">MESSTRVEKDEPLTPAGRLFLSPQMDQVINCAIGFKNPVNVEAIKTEVKNSLLIQHPRFSSLLIKNSKGREKWRNTHVEVDKHFIVVDSQSHQNENHEDEVNNYLADLSVSSPLSTDKPLWEIHVLMAQQCLVLRIHHALGDGVSLMSLFLACCKRADGQEQEQGDSTSRSSGERRRGNWRVRFWGFLVMVWLSLVYCLEFVMRSLWVRDKKSGVNGGAGVELWPRKLATARFKIDDLKAVKIAFPNATINDVLFGVISSGLSRYLDLKSSKDFKSGEMEKLMKTKSGSRWGNRFGIFLLPVYYHKGTTDPLEYVRRAKKIMDRKKQSLEAHFSYAIGNLVMTLFGPEVACWLNYRIICNTTFTFSNVVGPKKELLLAENPITFLRVTSSALPHAITMHMVSYAGIADLQISVAKDIIPEPKILAKCFEDALMQMKDAALANT</sequence>
<evidence type="ECO:0000256" key="2">
    <source>
        <dbReference type="ARBA" id="ARBA00004586"/>
    </source>
</evidence>
<evidence type="ECO:0000256" key="3">
    <source>
        <dbReference type="ARBA" id="ARBA00004771"/>
    </source>
</evidence>
<evidence type="ECO:0000256" key="4">
    <source>
        <dbReference type="ARBA" id="ARBA00005189"/>
    </source>
</evidence>
<dbReference type="Gene3D" id="3.30.559.10">
    <property type="entry name" value="Chloramphenicol acetyltransferase-like domain"/>
    <property type="match status" value="1"/>
</dbReference>
<evidence type="ECO:0000256" key="8">
    <source>
        <dbReference type="ARBA" id="ARBA00024360"/>
    </source>
</evidence>
<dbReference type="GO" id="GO:0005789">
    <property type="term" value="C:endoplasmic reticulum membrane"/>
    <property type="evidence" value="ECO:0007669"/>
    <property type="project" value="UniProtKB-SubCell"/>
</dbReference>
<dbReference type="InterPro" id="IPR023213">
    <property type="entry name" value="CAT-like_dom_sf"/>
</dbReference>
<evidence type="ECO:0000256" key="10">
    <source>
        <dbReference type="ARBA" id="ARBA00048109"/>
    </source>
</evidence>
<evidence type="ECO:0000256" key="7">
    <source>
        <dbReference type="ARBA" id="ARBA00023315"/>
    </source>
</evidence>
<feature type="domain" description="O-acyltransferase WSD1-like N-terminal" evidence="12">
    <location>
        <begin position="98"/>
        <end position="253"/>
    </location>
</feature>
<accession>A0AAN8WDU3</accession>
<evidence type="ECO:0000256" key="6">
    <source>
        <dbReference type="ARBA" id="ARBA00022824"/>
    </source>
</evidence>
<proteinExistence type="inferred from homology"/>
<dbReference type="GO" id="GO:0047196">
    <property type="term" value="F:long-chain-alcohol O-fatty-acyltransferase activity"/>
    <property type="evidence" value="ECO:0007669"/>
    <property type="project" value="UniProtKB-EC"/>
</dbReference>
<evidence type="ECO:0000256" key="11">
    <source>
        <dbReference type="SAM" id="Phobius"/>
    </source>
</evidence>
<dbReference type="InterPro" id="IPR009721">
    <property type="entry name" value="O-acyltransferase_WSD1_C"/>
</dbReference>
<gene>
    <name evidence="14" type="ORF">RJ641_013635</name>
</gene>
<organism evidence="14 15">
    <name type="scientific">Dillenia turbinata</name>
    <dbReference type="NCBI Taxonomy" id="194707"/>
    <lineage>
        <taxon>Eukaryota</taxon>
        <taxon>Viridiplantae</taxon>
        <taxon>Streptophyta</taxon>
        <taxon>Embryophyta</taxon>
        <taxon>Tracheophyta</taxon>
        <taxon>Spermatophyta</taxon>
        <taxon>Magnoliopsida</taxon>
        <taxon>eudicotyledons</taxon>
        <taxon>Gunneridae</taxon>
        <taxon>Pentapetalae</taxon>
        <taxon>Dilleniales</taxon>
        <taxon>Dilleniaceae</taxon>
        <taxon>Dillenia</taxon>
    </lineage>
</organism>
<evidence type="ECO:0000259" key="13">
    <source>
        <dbReference type="Pfam" id="PF06974"/>
    </source>
</evidence>
<keyword evidence="11" id="KW-1133">Transmembrane helix</keyword>
<protein>
    <submittedName>
        <fullName evidence="14">O-acyltransferase, WSD1-like, N-terminal</fullName>
    </submittedName>
</protein>
<evidence type="ECO:0000259" key="12">
    <source>
        <dbReference type="Pfam" id="PF03007"/>
    </source>
</evidence>
<feature type="domain" description="O-acyltransferase WSD1 C-terminal" evidence="13">
    <location>
        <begin position="291"/>
        <end position="436"/>
    </location>
</feature>
<keyword evidence="11" id="KW-0472">Membrane</keyword>
<reference evidence="14 15" key="1">
    <citation type="submission" date="2023-12" db="EMBL/GenBank/DDBJ databases">
        <title>A high-quality genome assembly for Dillenia turbinata (Dilleniales).</title>
        <authorList>
            <person name="Chanderbali A."/>
        </authorList>
    </citation>
    <scope>NUCLEOTIDE SEQUENCE [LARGE SCALE GENOMIC DNA]</scope>
    <source>
        <strain evidence="14">LSX21</strain>
        <tissue evidence="14">Leaf</tissue>
    </source>
</reference>
<dbReference type="Pfam" id="PF06974">
    <property type="entry name" value="WS_DGAT_C"/>
    <property type="match status" value="1"/>
</dbReference>
<comment type="similarity">
    <text evidence="8">In the N-terminal section; belongs to the long-chain O-acyltransferase family.</text>
</comment>
<keyword evidence="5" id="KW-0808">Transferase</keyword>
<keyword evidence="11" id="KW-0812">Transmembrane</keyword>
<dbReference type="PANTHER" id="PTHR31650:SF41">
    <property type="entry name" value="O-ACYLTRANSFERASE WSD1-LIKE ISOFORM X1"/>
    <property type="match status" value="1"/>
</dbReference>
<evidence type="ECO:0000256" key="1">
    <source>
        <dbReference type="ARBA" id="ARBA00004162"/>
    </source>
</evidence>
<dbReference type="SUPFAM" id="SSF52777">
    <property type="entry name" value="CoA-dependent acyltransferases"/>
    <property type="match status" value="1"/>
</dbReference>
<dbReference type="GO" id="GO:0004144">
    <property type="term" value="F:diacylglycerol O-acyltransferase activity"/>
    <property type="evidence" value="ECO:0007669"/>
    <property type="project" value="UniProtKB-EC"/>
</dbReference>
<dbReference type="Proteomes" id="UP001370490">
    <property type="component" value="Unassembled WGS sequence"/>
</dbReference>
<dbReference type="GO" id="GO:0005886">
    <property type="term" value="C:plasma membrane"/>
    <property type="evidence" value="ECO:0007669"/>
    <property type="project" value="UniProtKB-SubCell"/>
</dbReference>
<keyword evidence="15" id="KW-1185">Reference proteome</keyword>
<keyword evidence="6" id="KW-0256">Endoplasmic reticulum</keyword>
<dbReference type="PANTHER" id="PTHR31650">
    <property type="entry name" value="O-ACYLTRANSFERASE (WSD1-LIKE) FAMILY PROTEIN"/>
    <property type="match status" value="1"/>
</dbReference>
<keyword evidence="7" id="KW-0012">Acyltransferase</keyword>